<dbReference type="STRING" id="45351.A7TB75"/>
<protein>
    <submittedName>
        <fullName evidence="6">Uncharacterized protein</fullName>
    </submittedName>
</protein>
<feature type="transmembrane region" description="Helical" evidence="5">
    <location>
        <begin position="31"/>
        <end position="48"/>
    </location>
</feature>
<dbReference type="AlphaFoldDB" id="A7TB75"/>
<dbReference type="PANTHER" id="PTHR11785">
    <property type="entry name" value="AMINO ACID TRANSPORTER"/>
    <property type="match status" value="1"/>
</dbReference>
<evidence type="ECO:0000256" key="4">
    <source>
        <dbReference type="ARBA" id="ARBA00023136"/>
    </source>
</evidence>
<keyword evidence="7" id="KW-1185">Reference proteome</keyword>
<dbReference type="PhylomeDB" id="A7TB75"/>
<evidence type="ECO:0000313" key="6">
    <source>
        <dbReference type="EMBL" id="EDO26740.1"/>
    </source>
</evidence>
<dbReference type="Pfam" id="PF13520">
    <property type="entry name" value="AA_permease_2"/>
    <property type="match status" value="1"/>
</dbReference>
<evidence type="ECO:0000256" key="2">
    <source>
        <dbReference type="ARBA" id="ARBA00022692"/>
    </source>
</evidence>
<name>A7TB75_NEMVE</name>
<dbReference type="InParanoid" id="A7TB75"/>
<dbReference type="HOGENOM" id="CLU_1909263_0_0_1"/>
<feature type="transmembrane region" description="Helical" evidence="5">
    <location>
        <begin position="98"/>
        <end position="130"/>
    </location>
</feature>
<evidence type="ECO:0000256" key="5">
    <source>
        <dbReference type="SAM" id="Phobius"/>
    </source>
</evidence>
<dbReference type="EMBL" id="DS474859">
    <property type="protein sequence ID" value="EDO26740.1"/>
    <property type="molecule type" value="Genomic_DNA"/>
</dbReference>
<feature type="non-terminal residue" evidence="6">
    <location>
        <position position="132"/>
    </location>
</feature>
<evidence type="ECO:0000256" key="3">
    <source>
        <dbReference type="ARBA" id="ARBA00022989"/>
    </source>
</evidence>
<accession>A7TB75</accession>
<proteinExistence type="predicted"/>
<dbReference type="Proteomes" id="UP000001593">
    <property type="component" value="Unassembled WGS sequence"/>
</dbReference>
<feature type="non-terminal residue" evidence="6">
    <location>
        <position position="1"/>
    </location>
</feature>
<gene>
    <name evidence="6" type="ORF">NEMVEDRAFT_v1g42420</name>
</gene>
<dbReference type="KEGG" id="nve:5525132"/>
<sequence length="132" mass="15067">LFFSVFRMYFAAAREGHLPRVLAMLHTDKRTPIPAMLYLAFIITAILIPRQTSVRMLLKILGFASWMEQSLLTIGLLWTRYKRPDLTRPFKPPVIIPIIFLTIALYLAITPIVAAPLESLFAYICFFAGIPI</sequence>
<reference evidence="6 7" key="1">
    <citation type="journal article" date="2007" name="Science">
        <title>Sea anemone genome reveals ancestral eumetazoan gene repertoire and genomic organization.</title>
        <authorList>
            <person name="Putnam N.H."/>
            <person name="Srivastava M."/>
            <person name="Hellsten U."/>
            <person name="Dirks B."/>
            <person name="Chapman J."/>
            <person name="Salamov A."/>
            <person name="Terry A."/>
            <person name="Shapiro H."/>
            <person name="Lindquist E."/>
            <person name="Kapitonov V.V."/>
            <person name="Jurka J."/>
            <person name="Genikhovich G."/>
            <person name="Grigoriev I.V."/>
            <person name="Lucas S.M."/>
            <person name="Steele R.E."/>
            <person name="Finnerty J.R."/>
            <person name="Technau U."/>
            <person name="Martindale M.Q."/>
            <person name="Rokhsar D.S."/>
        </authorList>
    </citation>
    <scope>NUCLEOTIDE SEQUENCE [LARGE SCALE GENOMIC DNA]</scope>
    <source>
        <strain evidence="7">CH2 X CH6</strain>
    </source>
</reference>
<keyword evidence="2 5" id="KW-0812">Transmembrane</keyword>
<dbReference type="GO" id="GO:0016020">
    <property type="term" value="C:membrane"/>
    <property type="evidence" value="ECO:0007669"/>
    <property type="project" value="UniProtKB-SubCell"/>
</dbReference>
<evidence type="ECO:0000256" key="1">
    <source>
        <dbReference type="ARBA" id="ARBA00004141"/>
    </source>
</evidence>
<dbReference type="InterPro" id="IPR050598">
    <property type="entry name" value="AminoAcid_Transporter"/>
</dbReference>
<keyword evidence="4 5" id="KW-0472">Membrane</keyword>
<keyword evidence="3 5" id="KW-1133">Transmembrane helix</keyword>
<dbReference type="OMA" id="NGHMPRI"/>
<dbReference type="GO" id="GO:0022857">
    <property type="term" value="F:transmembrane transporter activity"/>
    <property type="evidence" value="ECO:0007669"/>
    <property type="project" value="InterPro"/>
</dbReference>
<organism evidence="6 7">
    <name type="scientific">Nematostella vectensis</name>
    <name type="common">Starlet sea anemone</name>
    <dbReference type="NCBI Taxonomy" id="45351"/>
    <lineage>
        <taxon>Eukaryota</taxon>
        <taxon>Metazoa</taxon>
        <taxon>Cnidaria</taxon>
        <taxon>Anthozoa</taxon>
        <taxon>Hexacorallia</taxon>
        <taxon>Actiniaria</taxon>
        <taxon>Edwardsiidae</taxon>
        <taxon>Nematostella</taxon>
    </lineage>
</organism>
<comment type="subcellular location">
    <subcellularLocation>
        <location evidence="1">Membrane</location>
        <topology evidence="1">Multi-pass membrane protein</topology>
    </subcellularLocation>
</comment>
<dbReference type="InterPro" id="IPR002293">
    <property type="entry name" value="AA/rel_permease1"/>
</dbReference>
<feature type="transmembrane region" description="Helical" evidence="5">
    <location>
        <begin position="60"/>
        <end position="78"/>
    </location>
</feature>
<dbReference type="eggNOG" id="KOG1287">
    <property type="taxonomic scope" value="Eukaryota"/>
</dbReference>
<dbReference type="PANTHER" id="PTHR11785:SF512">
    <property type="entry name" value="SOBREMESA, ISOFORM B"/>
    <property type="match status" value="1"/>
</dbReference>
<dbReference type="Gene3D" id="1.20.1740.10">
    <property type="entry name" value="Amino acid/polyamine transporter I"/>
    <property type="match status" value="1"/>
</dbReference>
<evidence type="ECO:0000313" key="7">
    <source>
        <dbReference type="Proteomes" id="UP000001593"/>
    </source>
</evidence>